<dbReference type="InterPro" id="IPR004827">
    <property type="entry name" value="bZIP"/>
</dbReference>
<name>A0A8H3E8K2_9AGAM</name>
<feature type="region of interest" description="Disordered" evidence="1">
    <location>
        <begin position="1"/>
        <end position="52"/>
    </location>
</feature>
<gene>
    <name evidence="3" type="ORF">RDB_LOCUS184361</name>
</gene>
<feature type="compositionally biased region" description="Low complexity" evidence="1">
    <location>
        <begin position="98"/>
        <end position="116"/>
    </location>
</feature>
<evidence type="ECO:0000256" key="1">
    <source>
        <dbReference type="SAM" id="MobiDB-lite"/>
    </source>
</evidence>
<sequence length="269" mass="29217">MGLSPTPSIRTTRSRSASMVSQLGLSKDAPSSPQPTKSRPLSRNAQAQARLRARRRAYVESLEVEIKRLQGIVDATALRPVRNPHASPHSSTPLGACSSPAPSFSSNSEPGSSSRPLNTVQQLRSDNDRLRRERDAFRVQVEALMGYVSRGCELPSILPNSSSVGGVLSDHKRQDAAASRQVEQGYSPTLDDEMDSEDRQSQDPFSQSPLIQPSAYTKDETNQLFSLYGSNIAFLRHLDLHAQGSAFYATGDKSIQLPVLPGSNLFGAL</sequence>
<dbReference type="GO" id="GO:0003700">
    <property type="term" value="F:DNA-binding transcription factor activity"/>
    <property type="evidence" value="ECO:0007669"/>
    <property type="project" value="InterPro"/>
</dbReference>
<organism evidence="3 4">
    <name type="scientific">Rhizoctonia solani</name>
    <dbReference type="NCBI Taxonomy" id="456999"/>
    <lineage>
        <taxon>Eukaryota</taxon>
        <taxon>Fungi</taxon>
        <taxon>Dikarya</taxon>
        <taxon>Basidiomycota</taxon>
        <taxon>Agaricomycotina</taxon>
        <taxon>Agaricomycetes</taxon>
        <taxon>Cantharellales</taxon>
        <taxon>Ceratobasidiaceae</taxon>
        <taxon>Rhizoctonia</taxon>
    </lineage>
</organism>
<evidence type="ECO:0000259" key="2">
    <source>
        <dbReference type="PROSITE" id="PS00036"/>
    </source>
</evidence>
<comment type="caution">
    <text evidence="3">The sequence shown here is derived from an EMBL/GenBank/DDBJ whole genome shotgun (WGS) entry which is preliminary data.</text>
</comment>
<feature type="compositionally biased region" description="Polar residues" evidence="1">
    <location>
        <begin position="202"/>
        <end position="213"/>
    </location>
</feature>
<dbReference type="PROSITE" id="PS00036">
    <property type="entry name" value="BZIP_BASIC"/>
    <property type="match status" value="1"/>
</dbReference>
<feature type="domain" description="BZIP" evidence="2">
    <location>
        <begin position="39"/>
        <end position="54"/>
    </location>
</feature>
<dbReference type="Proteomes" id="UP000663827">
    <property type="component" value="Unassembled WGS sequence"/>
</dbReference>
<evidence type="ECO:0000313" key="4">
    <source>
        <dbReference type="Proteomes" id="UP000663827"/>
    </source>
</evidence>
<dbReference type="AlphaFoldDB" id="A0A8H3E8K2"/>
<feature type="region of interest" description="Disordered" evidence="1">
    <location>
        <begin position="83"/>
        <end position="131"/>
    </location>
</feature>
<feature type="compositionally biased region" description="Polar residues" evidence="1">
    <location>
        <begin position="1"/>
        <end position="44"/>
    </location>
</feature>
<feature type="region of interest" description="Disordered" evidence="1">
    <location>
        <begin position="163"/>
        <end position="213"/>
    </location>
</feature>
<proteinExistence type="predicted"/>
<accession>A0A8H3E8K2</accession>
<protein>
    <recommendedName>
        <fullName evidence="2">BZIP domain-containing protein</fullName>
    </recommendedName>
</protein>
<reference evidence="3" key="1">
    <citation type="submission" date="2021-01" db="EMBL/GenBank/DDBJ databases">
        <authorList>
            <person name="Kaushik A."/>
        </authorList>
    </citation>
    <scope>NUCLEOTIDE SEQUENCE</scope>
    <source>
        <strain evidence="3">AG5</strain>
    </source>
</reference>
<dbReference type="EMBL" id="CAJNJQ010006510">
    <property type="protein sequence ID" value="CAE7230112.1"/>
    <property type="molecule type" value="Genomic_DNA"/>
</dbReference>
<evidence type="ECO:0000313" key="3">
    <source>
        <dbReference type="EMBL" id="CAE7230112.1"/>
    </source>
</evidence>